<evidence type="ECO:0000313" key="3">
    <source>
        <dbReference type="Proteomes" id="UP001519460"/>
    </source>
</evidence>
<keyword evidence="3" id="KW-1185">Reference proteome</keyword>
<name>A0ABD0J283_9CAEN</name>
<reference evidence="2 3" key="1">
    <citation type="journal article" date="2023" name="Sci. Data">
        <title>Genome assembly of the Korean intertidal mud-creeper Batillaria attramentaria.</title>
        <authorList>
            <person name="Patra A.K."/>
            <person name="Ho P.T."/>
            <person name="Jun S."/>
            <person name="Lee S.J."/>
            <person name="Kim Y."/>
            <person name="Won Y.J."/>
        </authorList>
    </citation>
    <scope>NUCLEOTIDE SEQUENCE [LARGE SCALE GENOMIC DNA]</scope>
    <source>
        <strain evidence="2">Wonlab-2016</strain>
    </source>
</reference>
<organism evidence="2 3">
    <name type="scientific">Batillaria attramentaria</name>
    <dbReference type="NCBI Taxonomy" id="370345"/>
    <lineage>
        <taxon>Eukaryota</taxon>
        <taxon>Metazoa</taxon>
        <taxon>Spiralia</taxon>
        <taxon>Lophotrochozoa</taxon>
        <taxon>Mollusca</taxon>
        <taxon>Gastropoda</taxon>
        <taxon>Caenogastropoda</taxon>
        <taxon>Sorbeoconcha</taxon>
        <taxon>Cerithioidea</taxon>
        <taxon>Batillariidae</taxon>
        <taxon>Batillaria</taxon>
    </lineage>
</organism>
<dbReference type="AlphaFoldDB" id="A0ABD0J283"/>
<dbReference type="Proteomes" id="UP001519460">
    <property type="component" value="Unassembled WGS sequence"/>
</dbReference>
<sequence length="90" mass="10306">MPTFTQHQRIPCPHLIPTPYYLPRPAAFPTRWYSGVCNCTLKAHRHSPGRNAYLHSYTAHSTHVTSRDNEGRTMHSRPLNHDTGHDPPPL</sequence>
<dbReference type="EMBL" id="JACVVK020000739">
    <property type="protein sequence ID" value="KAK7450661.1"/>
    <property type="molecule type" value="Genomic_DNA"/>
</dbReference>
<feature type="compositionally biased region" description="Basic and acidic residues" evidence="1">
    <location>
        <begin position="65"/>
        <end position="90"/>
    </location>
</feature>
<gene>
    <name evidence="2" type="ORF">BaRGS_00039925</name>
</gene>
<evidence type="ECO:0000313" key="2">
    <source>
        <dbReference type="EMBL" id="KAK7450661.1"/>
    </source>
</evidence>
<comment type="caution">
    <text evidence="2">The sequence shown here is derived from an EMBL/GenBank/DDBJ whole genome shotgun (WGS) entry which is preliminary data.</text>
</comment>
<feature type="region of interest" description="Disordered" evidence="1">
    <location>
        <begin position="61"/>
        <end position="90"/>
    </location>
</feature>
<evidence type="ECO:0000256" key="1">
    <source>
        <dbReference type="SAM" id="MobiDB-lite"/>
    </source>
</evidence>
<proteinExistence type="predicted"/>
<accession>A0ABD0J283</accession>
<protein>
    <submittedName>
        <fullName evidence="2">Uncharacterized protein</fullName>
    </submittedName>
</protein>